<dbReference type="InterPro" id="IPR043128">
    <property type="entry name" value="Rev_trsase/Diguanyl_cyclase"/>
</dbReference>
<feature type="domain" description="Integrase zinc-binding" evidence="4">
    <location>
        <begin position="120"/>
        <end position="172"/>
    </location>
</feature>
<sequence length="532" mass="60789">MTHLSKIARPMTHLLEKETPFVLYKNFIDAFETLKNKLTEASILVVPDWNLPFELMCDASDFTIGAVLDNVLLLQEIDIIIRDKKGTKNLAADHMSRLEIPHKDMFENKDLNENFPLETLAYDTLKACHEGSTGGHHGANFTAKKVFAVGFFWPTIYGDAHNLGKSCDICQCQGKISQKDEMPQNVIQVCEIFNVWGIDFIGPFMSSRGNRANSSAGWENSSLAVGIPWTFNSQQSSPKLDVQLLNLQVSCSSASKTLNNKIIDLADKLFDAKNMIYYYKLALAQVESRLVEYKEREVKYIEKIRTLEFHINSHTECIEILKKKLETLNLEKDGVDRKLVGLLKASKDLDNLIESQRPSPTVESTSGDDQNRNSFASENGESTDSILSKPVVKFVKETERSTTKKVETVKKPSVRYAELYRKPSKNLLGEKRTTQPQNNTHKSMPRRPSVRRPYRSPMRPVRPNINAARPKRTSFYKPVHSYNKRPFQETTQDLMIILIQRVQRLERELKARTPKVDRGRSRPVMAWVPKKV</sequence>
<accession>A0A6L2L8A4</accession>
<dbReference type="InterPro" id="IPR043502">
    <property type="entry name" value="DNA/RNA_pol_sf"/>
</dbReference>
<dbReference type="Pfam" id="PF17921">
    <property type="entry name" value="Integrase_H2C2"/>
    <property type="match status" value="1"/>
</dbReference>
<dbReference type="InterPro" id="IPR052160">
    <property type="entry name" value="Gypsy_RT_Integrase-like"/>
</dbReference>
<keyword evidence="5" id="KW-0695">RNA-directed DNA polymerase</keyword>
<name>A0A6L2L8A4_TANCI</name>
<feature type="domain" description="Reverse transcriptase/retrotransposon-derived protein RNase H-like" evidence="3">
    <location>
        <begin position="29"/>
        <end position="68"/>
    </location>
</feature>
<gene>
    <name evidence="5" type="ORF">Tci_029055</name>
</gene>
<dbReference type="EMBL" id="BKCJ010003771">
    <property type="protein sequence ID" value="GEU57077.1"/>
    <property type="molecule type" value="Genomic_DNA"/>
</dbReference>
<evidence type="ECO:0000259" key="3">
    <source>
        <dbReference type="Pfam" id="PF17919"/>
    </source>
</evidence>
<dbReference type="InterPro" id="IPR041588">
    <property type="entry name" value="Integrase_H2C2"/>
</dbReference>
<dbReference type="Pfam" id="PF17919">
    <property type="entry name" value="RT_RNaseH_2"/>
    <property type="match status" value="1"/>
</dbReference>
<proteinExistence type="predicted"/>
<keyword evidence="5" id="KW-0808">Transferase</keyword>
<keyword evidence="5" id="KW-0548">Nucleotidyltransferase</keyword>
<dbReference type="Gene3D" id="1.10.340.70">
    <property type="match status" value="1"/>
</dbReference>
<feature type="region of interest" description="Disordered" evidence="2">
    <location>
        <begin position="423"/>
        <end position="469"/>
    </location>
</feature>
<dbReference type="AlphaFoldDB" id="A0A6L2L8A4"/>
<evidence type="ECO:0000313" key="5">
    <source>
        <dbReference type="EMBL" id="GEU57077.1"/>
    </source>
</evidence>
<feature type="compositionally biased region" description="Basic residues" evidence="2">
    <location>
        <begin position="443"/>
        <end position="454"/>
    </location>
</feature>
<dbReference type="GO" id="GO:0003964">
    <property type="term" value="F:RNA-directed DNA polymerase activity"/>
    <property type="evidence" value="ECO:0007669"/>
    <property type="project" value="UniProtKB-KW"/>
</dbReference>
<evidence type="ECO:0000256" key="2">
    <source>
        <dbReference type="SAM" id="MobiDB-lite"/>
    </source>
</evidence>
<dbReference type="PANTHER" id="PTHR47266">
    <property type="entry name" value="ENDONUCLEASE-RELATED"/>
    <property type="match status" value="1"/>
</dbReference>
<dbReference type="InterPro" id="IPR041577">
    <property type="entry name" value="RT_RNaseH_2"/>
</dbReference>
<protein>
    <submittedName>
        <fullName evidence="5">Reverse transcriptase domain-containing protein</fullName>
    </submittedName>
</protein>
<reference evidence="5" key="1">
    <citation type="journal article" date="2019" name="Sci. Rep.">
        <title>Draft genome of Tanacetum cinerariifolium, the natural source of mosquito coil.</title>
        <authorList>
            <person name="Yamashiro T."/>
            <person name="Shiraishi A."/>
            <person name="Satake H."/>
            <person name="Nakayama K."/>
        </authorList>
    </citation>
    <scope>NUCLEOTIDE SEQUENCE</scope>
</reference>
<feature type="coiled-coil region" evidence="1">
    <location>
        <begin position="283"/>
        <end position="338"/>
    </location>
</feature>
<feature type="region of interest" description="Disordered" evidence="2">
    <location>
        <begin position="353"/>
        <end position="384"/>
    </location>
</feature>
<dbReference type="Gene3D" id="3.30.70.270">
    <property type="match status" value="1"/>
</dbReference>
<dbReference type="SUPFAM" id="SSF56672">
    <property type="entry name" value="DNA/RNA polymerases"/>
    <property type="match status" value="1"/>
</dbReference>
<evidence type="ECO:0000259" key="4">
    <source>
        <dbReference type="Pfam" id="PF17921"/>
    </source>
</evidence>
<evidence type="ECO:0000256" key="1">
    <source>
        <dbReference type="SAM" id="Coils"/>
    </source>
</evidence>
<keyword evidence="1" id="KW-0175">Coiled coil</keyword>
<comment type="caution">
    <text evidence="5">The sequence shown here is derived from an EMBL/GenBank/DDBJ whole genome shotgun (WGS) entry which is preliminary data.</text>
</comment>
<organism evidence="5">
    <name type="scientific">Tanacetum cinerariifolium</name>
    <name type="common">Dalmatian daisy</name>
    <name type="synonym">Chrysanthemum cinerariifolium</name>
    <dbReference type="NCBI Taxonomy" id="118510"/>
    <lineage>
        <taxon>Eukaryota</taxon>
        <taxon>Viridiplantae</taxon>
        <taxon>Streptophyta</taxon>
        <taxon>Embryophyta</taxon>
        <taxon>Tracheophyta</taxon>
        <taxon>Spermatophyta</taxon>
        <taxon>Magnoliopsida</taxon>
        <taxon>eudicotyledons</taxon>
        <taxon>Gunneridae</taxon>
        <taxon>Pentapetalae</taxon>
        <taxon>asterids</taxon>
        <taxon>campanulids</taxon>
        <taxon>Asterales</taxon>
        <taxon>Asteraceae</taxon>
        <taxon>Asteroideae</taxon>
        <taxon>Anthemideae</taxon>
        <taxon>Anthemidinae</taxon>
        <taxon>Tanacetum</taxon>
    </lineage>
</organism>